<dbReference type="CDD" id="cd00209">
    <property type="entry name" value="DHFR"/>
    <property type="match status" value="1"/>
</dbReference>
<evidence type="ECO:0000256" key="4">
    <source>
        <dbReference type="ARBA" id="ARBA00022563"/>
    </source>
</evidence>
<evidence type="ECO:0000256" key="2">
    <source>
        <dbReference type="ARBA" id="ARBA00009539"/>
    </source>
</evidence>
<dbReference type="InterPro" id="IPR017925">
    <property type="entry name" value="DHFR_CS"/>
</dbReference>
<evidence type="ECO:0000313" key="10">
    <source>
        <dbReference type="EMBL" id="OGG34671.1"/>
    </source>
</evidence>
<dbReference type="Pfam" id="PF00186">
    <property type="entry name" value="DHFR_1"/>
    <property type="match status" value="1"/>
</dbReference>
<accession>A0A1F6BCJ3</accession>
<dbReference type="InterPro" id="IPR012259">
    <property type="entry name" value="DHFR"/>
</dbReference>
<dbReference type="GO" id="GO:0006730">
    <property type="term" value="P:one-carbon metabolic process"/>
    <property type="evidence" value="ECO:0007669"/>
    <property type="project" value="UniProtKB-KW"/>
</dbReference>
<reference evidence="10 11" key="1">
    <citation type="journal article" date="2016" name="Nat. Commun.">
        <title>Thousands of microbial genomes shed light on interconnected biogeochemical processes in an aquifer system.</title>
        <authorList>
            <person name="Anantharaman K."/>
            <person name="Brown C.T."/>
            <person name="Hug L.A."/>
            <person name="Sharon I."/>
            <person name="Castelle C.J."/>
            <person name="Probst A.J."/>
            <person name="Thomas B.C."/>
            <person name="Singh A."/>
            <person name="Wilkins M.J."/>
            <person name="Karaoz U."/>
            <person name="Brodie E.L."/>
            <person name="Williams K.H."/>
            <person name="Hubbard S.S."/>
            <person name="Banfield J.F."/>
        </authorList>
    </citation>
    <scope>NUCLEOTIDE SEQUENCE [LARGE SCALE GENOMIC DNA]</scope>
</reference>
<dbReference type="UniPathway" id="UPA00077">
    <property type="reaction ID" value="UER00158"/>
</dbReference>
<dbReference type="PIRSF" id="PIRSF000194">
    <property type="entry name" value="DHFR"/>
    <property type="match status" value="1"/>
</dbReference>
<evidence type="ECO:0000259" key="9">
    <source>
        <dbReference type="PROSITE" id="PS51330"/>
    </source>
</evidence>
<dbReference type="Proteomes" id="UP000176186">
    <property type="component" value="Unassembled WGS sequence"/>
</dbReference>
<dbReference type="InterPro" id="IPR024072">
    <property type="entry name" value="DHFR-like_dom_sf"/>
</dbReference>
<evidence type="ECO:0000256" key="8">
    <source>
        <dbReference type="RuleBase" id="RU004474"/>
    </source>
</evidence>
<comment type="function">
    <text evidence="7">Key enzyme in folate metabolism. Catalyzes an essential reaction for de novo glycine and purine synthesis, and for DNA precursor synthesis.</text>
</comment>
<dbReference type="GO" id="GO:0050661">
    <property type="term" value="F:NADP binding"/>
    <property type="evidence" value="ECO:0007669"/>
    <property type="project" value="InterPro"/>
</dbReference>
<evidence type="ECO:0000256" key="5">
    <source>
        <dbReference type="ARBA" id="ARBA00022857"/>
    </source>
</evidence>
<dbReference type="EC" id="1.5.1.3" evidence="3 7"/>
<evidence type="ECO:0000256" key="1">
    <source>
        <dbReference type="ARBA" id="ARBA00004903"/>
    </source>
</evidence>
<dbReference type="GO" id="GO:0046654">
    <property type="term" value="P:tetrahydrofolate biosynthetic process"/>
    <property type="evidence" value="ECO:0007669"/>
    <property type="project" value="UniProtKB-UniPathway"/>
</dbReference>
<keyword evidence="5 7" id="KW-0521">NADP</keyword>
<sequence length="169" mass="19462">MQPRLSIIVAVSENGVIGNKNEIPWHIREDLRRFRIMTEGKTVIVGRTTFEQLRQAYESRGKLLPDRNHVIVTNQKDYVVSLPKCFVCHSVQEAINKAKSIEKDEIFVAGGASLFAQIIQKADRLYLTKVHMVVDGDAIFPDYSRFTRIISEETHEEKGIRFTYYTFGQ</sequence>
<dbReference type="GO" id="GO:0046452">
    <property type="term" value="P:dihydrofolate metabolic process"/>
    <property type="evidence" value="ECO:0007669"/>
    <property type="project" value="TreeGrafter"/>
</dbReference>
<feature type="domain" description="DHFR" evidence="9">
    <location>
        <begin position="4"/>
        <end position="169"/>
    </location>
</feature>
<comment type="caution">
    <text evidence="10">The sequence shown here is derived from an EMBL/GenBank/DDBJ whole genome shotgun (WGS) entry which is preliminary data.</text>
</comment>
<proteinExistence type="inferred from homology"/>
<comment type="similarity">
    <text evidence="2 7 8">Belongs to the dihydrofolate reductase family.</text>
</comment>
<evidence type="ECO:0000256" key="3">
    <source>
        <dbReference type="ARBA" id="ARBA00012856"/>
    </source>
</evidence>
<dbReference type="PANTHER" id="PTHR48069">
    <property type="entry name" value="DIHYDROFOLATE REDUCTASE"/>
    <property type="match status" value="1"/>
</dbReference>
<name>A0A1F6BCJ3_9BACT</name>
<comment type="catalytic activity">
    <reaction evidence="7">
        <text>(6S)-5,6,7,8-tetrahydrofolate + NADP(+) = 7,8-dihydrofolate + NADPH + H(+)</text>
        <dbReference type="Rhea" id="RHEA:15009"/>
        <dbReference type="ChEBI" id="CHEBI:15378"/>
        <dbReference type="ChEBI" id="CHEBI:57451"/>
        <dbReference type="ChEBI" id="CHEBI:57453"/>
        <dbReference type="ChEBI" id="CHEBI:57783"/>
        <dbReference type="ChEBI" id="CHEBI:58349"/>
        <dbReference type="EC" id="1.5.1.3"/>
    </reaction>
</comment>
<keyword evidence="6 7" id="KW-0560">Oxidoreductase</keyword>
<dbReference type="EMBL" id="MFKE01000024">
    <property type="protein sequence ID" value="OGG34671.1"/>
    <property type="molecule type" value="Genomic_DNA"/>
</dbReference>
<dbReference type="Gene3D" id="3.40.430.10">
    <property type="entry name" value="Dihydrofolate Reductase, subunit A"/>
    <property type="match status" value="1"/>
</dbReference>
<dbReference type="GO" id="GO:0004146">
    <property type="term" value="F:dihydrofolate reductase activity"/>
    <property type="evidence" value="ECO:0007669"/>
    <property type="project" value="UniProtKB-EC"/>
</dbReference>
<evidence type="ECO:0000256" key="6">
    <source>
        <dbReference type="ARBA" id="ARBA00023002"/>
    </source>
</evidence>
<dbReference type="PROSITE" id="PS00075">
    <property type="entry name" value="DHFR_1"/>
    <property type="match status" value="1"/>
</dbReference>
<evidence type="ECO:0000256" key="7">
    <source>
        <dbReference type="PIRNR" id="PIRNR000194"/>
    </source>
</evidence>
<gene>
    <name evidence="10" type="ORF">A2363_04000</name>
</gene>
<dbReference type="InterPro" id="IPR001796">
    <property type="entry name" value="DHFR_dom"/>
</dbReference>
<dbReference type="AlphaFoldDB" id="A0A1F6BCJ3"/>
<keyword evidence="4 7" id="KW-0554">One-carbon metabolism</keyword>
<dbReference type="PANTHER" id="PTHR48069:SF3">
    <property type="entry name" value="DIHYDROFOLATE REDUCTASE"/>
    <property type="match status" value="1"/>
</dbReference>
<dbReference type="SUPFAM" id="SSF53597">
    <property type="entry name" value="Dihydrofolate reductase-like"/>
    <property type="match status" value="1"/>
</dbReference>
<dbReference type="GO" id="GO:0046655">
    <property type="term" value="P:folic acid metabolic process"/>
    <property type="evidence" value="ECO:0007669"/>
    <property type="project" value="TreeGrafter"/>
</dbReference>
<dbReference type="STRING" id="1798401.A2363_04000"/>
<protein>
    <recommendedName>
        <fullName evidence="3 7">Dihydrofolate reductase</fullName>
        <ecNumber evidence="3 7">1.5.1.3</ecNumber>
    </recommendedName>
</protein>
<comment type="pathway">
    <text evidence="1 7">Cofactor biosynthesis; tetrahydrofolate biosynthesis; 5,6,7,8-tetrahydrofolate from 7,8-dihydrofolate: step 1/1.</text>
</comment>
<dbReference type="PRINTS" id="PR00070">
    <property type="entry name" value="DHFR"/>
</dbReference>
<organism evidence="10 11">
    <name type="scientific">Candidatus Gottesmanbacteria bacterium RIFOXYB1_FULL_47_11</name>
    <dbReference type="NCBI Taxonomy" id="1798401"/>
    <lineage>
        <taxon>Bacteria</taxon>
        <taxon>Candidatus Gottesmaniibacteriota</taxon>
    </lineage>
</organism>
<evidence type="ECO:0000313" key="11">
    <source>
        <dbReference type="Proteomes" id="UP000176186"/>
    </source>
</evidence>
<dbReference type="PROSITE" id="PS51330">
    <property type="entry name" value="DHFR_2"/>
    <property type="match status" value="1"/>
</dbReference>